<evidence type="ECO:0000256" key="4">
    <source>
        <dbReference type="SAM" id="MobiDB-lite"/>
    </source>
</evidence>
<dbReference type="GO" id="GO:0003677">
    <property type="term" value="F:DNA binding"/>
    <property type="evidence" value="ECO:0007669"/>
    <property type="project" value="UniProtKB-KW"/>
</dbReference>
<dbReference type="PROSITE" id="PS51118">
    <property type="entry name" value="HTH_HXLR"/>
    <property type="match status" value="1"/>
</dbReference>
<dbReference type="InterPro" id="IPR036390">
    <property type="entry name" value="WH_DNA-bd_sf"/>
</dbReference>
<feature type="domain" description="HTH hxlR-type" evidence="5">
    <location>
        <begin position="10"/>
        <end position="107"/>
    </location>
</feature>
<evidence type="ECO:0000259" key="5">
    <source>
        <dbReference type="PROSITE" id="PS51118"/>
    </source>
</evidence>
<proteinExistence type="predicted"/>
<keyword evidence="2" id="KW-0238">DNA-binding</keyword>
<dbReference type="Gene3D" id="1.10.10.10">
    <property type="entry name" value="Winged helix-like DNA-binding domain superfamily/Winged helix DNA-binding domain"/>
    <property type="match status" value="1"/>
</dbReference>
<dbReference type="PANTHER" id="PTHR33204:SF18">
    <property type="entry name" value="TRANSCRIPTIONAL REGULATORY PROTEIN"/>
    <property type="match status" value="1"/>
</dbReference>
<dbReference type="Pfam" id="PF01638">
    <property type="entry name" value="HxlR"/>
    <property type="match status" value="1"/>
</dbReference>
<dbReference type="InterPro" id="IPR002577">
    <property type="entry name" value="HTH_HxlR"/>
</dbReference>
<evidence type="ECO:0000256" key="3">
    <source>
        <dbReference type="ARBA" id="ARBA00023163"/>
    </source>
</evidence>
<accession>A0AAU2JKQ0</accession>
<evidence type="ECO:0000256" key="1">
    <source>
        <dbReference type="ARBA" id="ARBA00023015"/>
    </source>
</evidence>
<dbReference type="InterPro" id="IPR036388">
    <property type="entry name" value="WH-like_DNA-bd_sf"/>
</dbReference>
<evidence type="ECO:0000256" key="2">
    <source>
        <dbReference type="ARBA" id="ARBA00023125"/>
    </source>
</evidence>
<sequence length="131" mass="14571">MRATLALDNCPAARALDVVGERWALLVVREALAGASRFDEFRDRLRVSENTLARRLTELTASGVLRRTQYSLKPARFEYLLTEQGRALMPVLAALAAWGNEWTDPDPDLPKPPARPGWLDENAAGVAEWKA</sequence>
<keyword evidence="3" id="KW-0804">Transcription</keyword>
<dbReference type="PANTHER" id="PTHR33204">
    <property type="entry name" value="TRANSCRIPTIONAL REGULATOR, MARR FAMILY"/>
    <property type="match status" value="1"/>
</dbReference>
<keyword evidence="1" id="KW-0805">Transcription regulation</keyword>
<reference evidence="6" key="1">
    <citation type="submission" date="2022-10" db="EMBL/GenBank/DDBJ databases">
        <title>The complete genomes of actinobacterial strains from the NBC collection.</title>
        <authorList>
            <person name="Joergensen T.S."/>
            <person name="Alvarez Arevalo M."/>
            <person name="Sterndorff E.B."/>
            <person name="Faurdal D."/>
            <person name="Vuksanovic O."/>
            <person name="Mourched A.-S."/>
            <person name="Charusanti P."/>
            <person name="Shaw S."/>
            <person name="Blin K."/>
            <person name="Weber T."/>
        </authorList>
    </citation>
    <scope>NUCLEOTIDE SEQUENCE</scope>
    <source>
        <strain evidence="6">NBC_00049</strain>
    </source>
</reference>
<name>A0AAU2JKQ0_9ACTN</name>
<evidence type="ECO:0000313" key="6">
    <source>
        <dbReference type="EMBL" id="WTU72371.1"/>
    </source>
</evidence>
<gene>
    <name evidence="6" type="ORF">OG327_02935</name>
</gene>
<dbReference type="SUPFAM" id="SSF46785">
    <property type="entry name" value="Winged helix' DNA-binding domain"/>
    <property type="match status" value="1"/>
</dbReference>
<dbReference type="EMBL" id="CP108264">
    <property type="protein sequence ID" value="WTU72371.1"/>
    <property type="molecule type" value="Genomic_DNA"/>
</dbReference>
<protein>
    <submittedName>
        <fullName evidence="6">Helix-turn-helix transcriptional regulator</fullName>
    </submittedName>
</protein>
<organism evidence="6">
    <name type="scientific">Streptomyces sp. NBC_00049</name>
    <dbReference type="NCBI Taxonomy" id="2903617"/>
    <lineage>
        <taxon>Bacteria</taxon>
        <taxon>Bacillati</taxon>
        <taxon>Actinomycetota</taxon>
        <taxon>Actinomycetes</taxon>
        <taxon>Kitasatosporales</taxon>
        <taxon>Streptomycetaceae</taxon>
        <taxon>Streptomyces</taxon>
    </lineage>
</organism>
<feature type="region of interest" description="Disordered" evidence="4">
    <location>
        <begin position="103"/>
        <end position="131"/>
    </location>
</feature>
<dbReference type="AlphaFoldDB" id="A0AAU2JKQ0"/>